<feature type="compositionally biased region" description="Basic and acidic residues" evidence="1">
    <location>
        <begin position="92"/>
        <end position="129"/>
    </location>
</feature>
<feature type="compositionally biased region" description="Low complexity" evidence="1">
    <location>
        <begin position="131"/>
        <end position="141"/>
    </location>
</feature>
<gene>
    <name evidence="2" type="ORF">K504DRAFT_503079</name>
</gene>
<proteinExistence type="predicted"/>
<dbReference type="AlphaFoldDB" id="A0A6G1K864"/>
<dbReference type="Proteomes" id="UP000799428">
    <property type="component" value="Unassembled WGS sequence"/>
</dbReference>
<keyword evidence="3" id="KW-1185">Reference proteome</keyword>
<dbReference type="EMBL" id="MU005771">
    <property type="protein sequence ID" value="KAF2709079.1"/>
    <property type="molecule type" value="Genomic_DNA"/>
</dbReference>
<feature type="compositionally biased region" description="Low complexity" evidence="1">
    <location>
        <begin position="373"/>
        <end position="386"/>
    </location>
</feature>
<evidence type="ECO:0008006" key="4">
    <source>
        <dbReference type="Google" id="ProtNLM"/>
    </source>
</evidence>
<organism evidence="2 3">
    <name type="scientific">Pleomassaria siparia CBS 279.74</name>
    <dbReference type="NCBI Taxonomy" id="1314801"/>
    <lineage>
        <taxon>Eukaryota</taxon>
        <taxon>Fungi</taxon>
        <taxon>Dikarya</taxon>
        <taxon>Ascomycota</taxon>
        <taxon>Pezizomycotina</taxon>
        <taxon>Dothideomycetes</taxon>
        <taxon>Pleosporomycetidae</taxon>
        <taxon>Pleosporales</taxon>
        <taxon>Pleomassariaceae</taxon>
        <taxon>Pleomassaria</taxon>
    </lineage>
</organism>
<evidence type="ECO:0000256" key="1">
    <source>
        <dbReference type="SAM" id="MobiDB-lite"/>
    </source>
</evidence>
<protein>
    <recommendedName>
        <fullName evidence="4">Myb-like domain-containing protein</fullName>
    </recommendedName>
</protein>
<evidence type="ECO:0000313" key="2">
    <source>
        <dbReference type="EMBL" id="KAF2709079.1"/>
    </source>
</evidence>
<feature type="compositionally biased region" description="Basic and acidic residues" evidence="1">
    <location>
        <begin position="219"/>
        <end position="252"/>
    </location>
</feature>
<name>A0A6G1K864_9PLEO</name>
<evidence type="ECO:0000313" key="3">
    <source>
        <dbReference type="Proteomes" id="UP000799428"/>
    </source>
</evidence>
<feature type="compositionally biased region" description="Low complexity" evidence="1">
    <location>
        <begin position="340"/>
        <end position="351"/>
    </location>
</feature>
<dbReference type="OrthoDB" id="5427780at2759"/>
<feature type="compositionally biased region" description="Basic residues" evidence="1">
    <location>
        <begin position="352"/>
        <end position="372"/>
    </location>
</feature>
<sequence length="506" mass="56709">MSRPECRKISKTYLLGLSDQPFKNEKLTLPPPARRRKTFAELMTTPGAALEWAASDGRKGVSGPPRLTSRNLAKIPSETPKERKTASTVAKKAKDGEEKCDKKDKKSKEKKEKKDEKEDDKKDDKKEEENGWAADGAAWNNSTSEGSKKSKEQHAWGGFDNISENNTAGNDTSSKKDDSWDHDDNKNKDVDAALPWDNPGDSNNTNDTKDDNKANSNDKTNDDKTNDNDKAKDDSSGDFTQEHDDEILKLKTENASLSWDEIAQKIGKGNKESIKARFNKIKPKDWKPAGVGQKQEGGKKNKKNKNNQARREPTEKEDDAGSDGLMGGFGFGLLDDDDNNGGAPNANNPTTNKHKKQHQQHTQHQTPHHQNKQHQYQQQPQNQPQNQFGALDMSALNCKLAAIEAPPGSPNQAHFQPSHAANFSRPIYNIDGNADMPMHPYDVPRDLYPDANFSQDDLRVLALILHQDFKQTWIRIASRFKDKVGRDVHPQLLEEKLCGKVRERHG</sequence>
<accession>A0A6G1K864</accession>
<reference evidence="2" key="1">
    <citation type="journal article" date="2020" name="Stud. Mycol.">
        <title>101 Dothideomycetes genomes: a test case for predicting lifestyles and emergence of pathogens.</title>
        <authorList>
            <person name="Haridas S."/>
            <person name="Albert R."/>
            <person name="Binder M."/>
            <person name="Bloem J."/>
            <person name="Labutti K."/>
            <person name="Salamov A."/>
            <person name="Andreopoulos B."/>
            <person name="Baker S."/>
            <person name="Barry K."/>
            <person name="Bills G."/>
            <person name="Bluhm B."/>
            <person name="Cannon C."/>
            <person name="Castanera R."/>
            <person name="Culley D."/>
            <person name="Daum C."/>
            <person name="Ezra D."/>
            <person name="Gonzalez J."/>
            <person name="Henrissat B."/>
            <person name="Kuo A."/>
            <person name="Liang C."/>
            <person name="Lipzen A."/>
            <person name="Lutzoni F."/>
            <person name="Magnuson J."/>
            <person name="Mondo S."/>
            <person name="Nolan M."/>
            <person name="Ohm R."/>
            <person name="Pangilinan J."/>
            <person name="Park H.-J."/>
            <person name="Ramirez L."/>
            <person name="Alfaro M."/>
            <person name="Sun H."/>
            <person name="Tritt A."/>
            <person name="Yoshinaga Y."/>
            <person name="Zwiers L.-H."/>
            <person name="Turgeon B."/>
            <person name="Goodwin S."/>
            <person name="Spatafora J."/>
            <person name="Crous P."/>
            <person name="Grigoriev I."/>
        </authorList>
    </citation>
    <scope>NUCLEOTIDE SEQUENCE</scope>
    <source>
        <strain evidence="2">CBS 279.74</strain>
    </source>
</reference>
<feature type="region of interest" description="Disordered" evidence="1">
    <location>
        <begin position="50"/>
        <end position="386"/>
    </location>
</feature>
<feature type="compositionally biased region" description="Basic and acidic residues" evidence="1">
    <location>
        <begin position="173"/>
        <end position="191"/>
    </location>
</feature>